<comment type="caution">
    <text evidence="2">The sequence shown here is derived from an EMBL/GenBank/DDBJ whole genome shotgun (WGS) entry which is preliminary data.</text>
</comment>
<keyword evidence="1" id="KW-0732">Signal</keyword>
<proteinExistence type="predicted"/>
<accession>A0A8X6U5H9</accession>
<gene>
    <name evidence="2" type="ORF">NPIL_494481</name>
</gene>
<name>A0A8X6U5H9_NEPPI</name>
<dbReference type="AlphaFoldDB" id="A0A8X6U5H9"/>
<evidence type="ECO:0000313" key="2">
    <source>
        <dbReference type="EMBL" id="GFT93726.1"/>
    </source>
</evidence>
<dbReference type="EMBL" id="BMAW01121388">
    <property type="protein sequence ID" value="GFT93726.1"/>
    <property type="molecule type" value="Genomic_DNA"/>
</dbReference>
<keyword evidence="3" id="KW-1185">Reference proteome</keyword>
<feature type="signal peptide" evidence="1">
    <location>
        <begin position="1"/>
        <end position="18"/>
    </location>
</feature>
<organism evidence="2 3">
    <name type="scientific">Nephila pilipes</name>
    <name type="common">Giant wood spider</name>
    <name type="synonym">Nephila maculata</name>
    <dbReference type="NCBI Taxonomy" id="299642"/>
    <lineage>
        <taxon>Eukaryota</taxon>
        <taxon>Metazoa</taxon>
        <taxon>Ecdysozoa</taxon>
        <taxon>Arthropoda</taxon>
        <taxon>Chelicerata</taxon>
        <taxon>Arachnida</taxon>
        <taxon>Araneae</taxon>
        <taxon>Araneomorphae</taxon>
        <taxon>Entelegynae</taxon>
        <taxon>Araneoidea</taxon>
        <taxon>Nephilidae</taxon>
        <taxon>Nephila</taxon>
    </lineage>
</organism>
<protein>
    <submittedName>
        <fullName evidence="2">Uncharacterized protein</fullName>
    </submittedName>
</protein>
<reference evidence="2" key="1">
    <citation type="submission" date="2020-08" db="EMBL/GenBank/DDBJ databases">
        <title>Multicomponent nature underlies the extraordinary mechanical properties of spider dragline silk.</title>
        <authorList>
            <person name="Kono N."/>
            <person name="Nakamura H."/>
            <person name="Mori M."/>
            <person name="Yoshida Y."/>
            <person name="Ohtoshi R."/>
            <person name="Malay A.D."/>
            <person name="Moran D.A.P."/>
            <person name="Tomita M."/>
            <person name="Numata K."/>
            <person name="Arakawa K."/>
        </authorList>
    </citation>
    <scope>NUCLEOTIDE SEQUENCE</scope>
</reference>
<evidence type="ECO:0000313" key="3">
    <source>
        <dbReference type="Proteomes" id="UP000887013"/>
    </source>
</evidence>
<feature type="chain" id="PRO_5036484320" evidence="1">
    <location>
        <begin position="19"/>
        <end position="81"/>
    </location>
</feature>
<dbReference type="Proteomes" id="UP000887013">
    <property type="component" value="Unassembled WGS sequence"/>
</dbReference>
<sequence length="81" mass="8917">MTLLLSLSLAMINSAGLAAATVAQTKRKIDHFSLEDIQNILQYESRPTSRNLKEETWDDSLTVNSVTASTLGVFLSFKNSL</sequence>
<evidence type="ECO:0000256" key="1">
    <source>
        <dbReference type="SAM" id="SignalP"/>
    </source>
</evidence>